<dbReference type="Proteomes" id="UP001234297">
    <property type="component" value="Chromosome 10"/>
</dbReference>
<comment type="caution">
    <text evidence="1">The sequence shown here is derived from an EMBL/GenBank/DDBJ whole genome shotgun (WGS) entry which is preliminary data.</text>
</comment>
<name>A0ACC2KKV9_PERAE</name>
<organism evidence="1 2">
    <name type="scientific">Persea americana</name>
    <name type="common">Avocado</name>
    <dbReference type="NCBI Taxonomy" id="3435"/>
    <lineage>
        <taxon>Eukaryota</taxon>
        <taxon>Viridiplantae</taxon>
        <taxon>Streptophyta</taxon>
        <taxon>Embryophyta</taxon>
        <taxon>Tracheophyta</taxon>
        <taxon>Spermatophyta</taxon>
        <taxon>Magnoliopsida</taxon>
        <taxon>Magnoliidae</taxon>
        <taxon>Laurales</taxon>
        <taxon>Lauraceae</taxon>
        <taxon>Persea</taxon>
    </lineage>
</organism>
<evidence type="ECO:0000313" key="1">
    <source>
        <dbReference type="EMBL" id="KAJ8621761.1"/>
    </source>
</evidence>
<dbReference type="EMBL" id="CM056818">
    <property type="protein sequence ID" value="KAJ8621761.1"/>
    <property type="molecule type" value="Genomic_DNA"/>
</dbReference>
<keyword evidence="2" id="KW-1185">Reference proteome</keyword>
<proteinExistence type="predicted"/>
<evidence type="ECO:0000313" key="2">
    <source>
        <dbReference type="Proteomes" id="UP001234297"/>
    </source>
</evidence>
<protein>
    <submittedName>
        <fullName evidence="1">Uncharacterized protein</fullName>
    </submittedName>
</protein>
<reference evidence="1 2" key="1">
    <citation type="journal article" date="2022" name="Hortic Res">
        <title>A haplotype resolved chromosomal level avocado genome allows analysis of novel avocado genes.</title>
        <authorList>
            <person name="Nath O."/>
            <person name="Fletcher S.J."/>
            <person name="Hayward A."/>
            <person name="Shaw L.M."/>
            <person name="Masouleh A.K."/>
            <person name="Furtado A."/>
            <person name="Henry R.J."/>
            <person name="Mitter N."/>
        </authorList>
    </citation>
    <scope>NUCLEOTIDE SEQUENCE [LARGE SCALE GENOMIC DNA]</scope>
    <source>
        <strain evidence="2">cv. Hass</strain>
    </source>
</reference>
<gene>
    <name evidence="1" type="ORF">MRB53_030290</name>
</gene>
<accession>A0ACC2KKV9</accession>
<sequence>MKLKQLDAQPFTVSADQIAKARQLLKDEVSKSSSSIVQQVVSPPNAIAMAEVASSGQESSFTSVPTGAFALQDDSYVRK</sequence>